<keyword evidence="4" id="KW-0378">Hydrolase</keyword>
<dbReference type="Proteomes" id="UP000007801">
    <property type="component" value="Unassembled WGS sequence"/>
</dbReference>
<evidence type="ECO:0000259" key="3">
    <source>
        <dbReference type="Pfam" id="PF05649"/>
    </source>
</evidence>
<dbReference type="GO" id="GO:0004222">
    <property type="term" value="F:metalloendopeptidase activity"/>
    <property type="evidence" value="ECO:0007669"/>
    <property type="project" value="InterPro"/>
</dbReference>
<dbReference type="HOGENOM" id="CLU_006187_9_0_1"/>
<protein>
    <recommendedName>
        <fullName evidence="3">Peptidase M13 N-terminal domain-containing protein</fullName>
    </recommendedName>
</protein>
<evidence type="ECO:0000313" key="5">
    <source>
        <dbReference type="Proteomes" id="UP000007801"/>
    </source>
</evidence>
<evidence type="ECO:0000313" key="4">
    <source>
        <dbReference type="EMBL" id="EDV31295.1"/>
    </source>
</evidence>
<name>B3MPJ9_DROAN</name>
<accession>B3MPJ9</accession>
<evidence type="ECO:0000256" key="2">
    <source>
        <dbReference type="ARBA" id="ARBA00007357"/>
    </source>
</evidence>
<dbReference type="AlphaFoldDB" id="B3MPJ9"/>
<dbReference type="InterPro" id="IPR008753">
    <property type="entry name" value="Peptidase_M13_N"/>
</dbReference>
<dbReference type="FunCoup" id="B3MPJ9">
    <property type="interactions" value="2"/>
</dbReference>
<comment type="similarity">
    <text evidence="2">Belongs to the peptidase M13 family.</text>
</comment>
<feature type="domain" description="Peptidase M13 N-terminal" evidence="3">
    <location>
        <begin position="12"/>
        <end position="313"/>
    </location>
</feature>
<evidence type="ECO:0000256" key="1">
    <source>
        <dbReference type="ARBA" id="ARBA00004401"/>
    </source>
</evidence>
<reference evidence="4 5" key="1">
    <citation type="journal article" date="2007" name="Nature">
        <title>Evolution of genes and genomes on the Drosophila phylogeny.</title>
        <authorList>
            <consortium name="Drosophila 12 Genomes Consortium"/>
            <person name="Clark A.G."/>
            <person name="Eisen M.B."/>
            <person name="Smith D.R."/>
            <person name="Bergman C.M."/>
            <person name="Oliver B."/>
            <person name="Markow T.A."/>
            <person name="Kaufman T.C."/>
            <person name="Kellis M."/>
            <person name="Gelbart W."/>
            <person name="Iyer V.N."/>
            <person name="Pollard D.A."/>
            <person name="Sackton T.B."/>
            <person name="Larracuente A.M."/>
            <person name="Singh N.D."/>
            <person name="Abad J.P."/>
            <person name="Abt D.N."/>
            <person name="Adryan B."/>
            <person name="Aguade M."/>
            <person name="Akashi H."/>
            <person name="Anderson W.W."/>
            <person name="Aquadro C.F."/>
            <person name="Ardell D.H."/>
            <person name="Arguello R."/>
            <person name="Artieri C.G."/>
            <person name="Barbash D.A."/>
            <person name="Barker D."/>
            <person name="Barsanti P."/>
            <person name="Batterham P."/>
            <person name="Batzoglou S."/>
            <person name="Begun D."/>
            <person name="Bhutkar A."/>
            <person name="Blanco E."/>
            <person name="Bosak S.A."/>
            <person name="Bradley R.K."/>
            <person name="Brand A.D."/>
            <person name="Brent M.R."/>
            <person name="Brooks A.N."/>
            <person name="Brown R.H."/>
            <person name="Butlin R.K."/>
            <person name="Caggese C."/>
            <person name="Calvi B.R."/>
            <person name="Bernardo de Carvalho A."/>
            <person name="Caspi A."/>
            <person name="Castrezana S."/>
            <person name="Celniker S.E."/>
            <person name="Chang J.L."/>
            <person name="Chapple C."/>
            <person name="Chatterji S."/>
            <person name="Chinwalla A."/>
            <person name="Civetta A."/>
            <person name="Clifton S.W."/>
            <person name="Comeron J.M."/>
            <person name="Costello J.C."/>
            <person name="Coyne J.A."/>
            <person name="Daub J."/>
            <person name="David R.G."/>
            <person name="Delcher A.L."/>
            <person name="Delehaunty K."/>
            <person name="Do C.B."/>
            <person name="Ebling H."/>
            <person name="Edwards K."/>
            <person name="Eickbush T."/>
            <person name="Evans J.D."/>
            <person name="Filipski A."/>
            <person name="Findeiss S."/>
            <person name="Freyhult E."/>
            <person name="Fulton L."/>
            <person name="Fulton R."/>
            <person name="Garcia A.C."/>
            <person name="Gardiner A."/>
            <person name="Garfield D.A."/>
            <person name="Garvin B.E."/>
            <person name="Gibson G."/>
            <person name="Gilbert D."/>
            <person name="Gnerre S."/>
            <person name="Godfrey J."/>
            <person name="Good R."/>
            <person name="Gotea V."/>
            <person name="Gravely B."/>
            <person name="Greenberg A.J."/>
            <person name="Griffiths-Jones S."/>
            <person name="Gross S."/>
            <person name="Guigo R."/>
            <person name="Gustafson E.A."/>
            <person name="Haerty W."/>
            <person name="Hahn M.W."/>
            <person name="Halligan D.L."/>
            <person name="Halpern A.L."/>
            <person name="Halter G.M."/>
            <person name="Han M.V."/>
            <person name="Heger A."/>
            <person name="Hillier L."/>
            <person name="Hinrichs A.S."/>
            <person name="Holmes I."/>
            <person name="Hoskins R.A."/>
            <person name="Hubisz M.J."/>
            <person name="Hultmark D."/>
            <person name="Huntley M.A."/>
            <person name="Jaffe D.B."/>
            <person name="Jagadeeshan S."/>
            <person name="Jeck W.R."/>
            <person name="Johnson J."/>
            <person name="Jones C.D."/>
            <person name="Jordan W.C."/>
            <person name="Karpen G.H."/>
            <person name="Kataoka E."/>
            <person name="Keightley P.D."/>
            <person name="Kheradpour P."/>
            <person name="Kirkness E.F."/>
            <person name="Koerich L.B."/>
            <person name="Kristiansen K."/>
            <person name="Kudrna D."/>
            <person name="Kulathinal R.J."/>
            <person name="Kumar S."/>
            <person name="Kwok R."/>
            <person name="Lander E."/>
            <person name="Langley C.H."/>
            <person name="Lapoint R."/>
            <person name="Lazzaro B.P."/>
            <person name="Lee S.J."/>
            <person name="Levesque L."/>
            <person name="Li R."/>
            <person name="Lin C.F."/>
            <person name="Lin M.F."/>
            <person name="Lindblad-Toh K."/>
            <person name="Llopart A."/>
            <person name="Long M."/>
            <person name="Low L."/>
            <person name="Lozovsky E."/>
            <person name="Lu J."/>
            <person name="Luo M."/>
            <person name="Machado C.A."/>
            <person name="Makalowski W."/>
            <person name="Marzo M."/>
            <person name="Matsuda M."/>
            <person name="Matzkin L."/>
            <person name="McAllister B."/>
            <person name="McBride C.S."/>
            <person name="McKernan B."/>
            <person name="McKernan K."/>
            <person name="Mendez-Lago M."/>
            <person name="Minx P."/>
            <person name="Mollenhauer M.U."/>
            <person name="Montooth K."/>
            <person name="Mount S.M."/>
            <person name="Mu X."/>
            <person name="Myers E."/>
            <person name="Negre B."/>
            <person name="Newfeld S."/>
            <person name="Nielsen R."/>
            <person name="Noor M.A."/>
            <person name="O'Grady P."/>
            <person name="Pachter L."/>
            <person name="Papaceit M."/>
            <person name="Parisi M.J."/>
            <person name="Parisi M."/>
            <person name="Parts L."/>
            <person name="Pedersen J.S."/>
            <person name="Pesole G."/>
            <person name="Phillippy A.M."/>
            <person name="Ponting C.P."/>
            <person name="Pop M."/>
            <person name="Porcelli D."/>
            <person name="Powell J.R."/>
            <person name="Prohaska S."/>
            <person name="Pruitt K."/>
            <person name="Puig M."/>
            <person name="Quesneville H."/>
            <person name="Ram K.R."/>
            <person name="Rand D."/>
            <person name="Rasmussen M.D."/>
            <person name="Reed L.K."/>
            <person name="Reenan R."/>
            <person name="Reily A."/>
            <person name="Remington K.A."/>
            <person name="Rieger T.T."/>
            <person name="Ritchie M.G."/>
            <person name="Robin C."/>
            <person name="Rogers Y.H."/>
            <person name="Rohde C."/>
            <person name="Rozas J."/>
            <person name="Rubenfield M.J."/>
            <person name="Ruiz A."/>
            <person name="Russo S."/>
            <person name="Salzberg S.L."/>
            <person name="Sanchez-Gracia A."/>
            <person name="Saranga D.J."/>
            <person name="Sato H."/>
            <person name="Schaeffer S.W."/>
            <person name="Schatz M.C."/>
            <person name="Schlenke T."/>
            <person name="Schwartz R."/>
            <person name="Segarra C."/>
            <person name="Singh R.S."/>
            <person name="Sirot L."/>
            <person name="Sirota M."/>
            <person name="Sisneros N.B."/>
            <person name="Smith C.D."/>
            <person name="Smith T.F."/>
            <person name="Spieth J."/>
            <person name="Stage D.E."/>
            <person name="Stark A."/>
            <person name="Stephan W."/>
            <person name="Strausberg R.L."/>
            <person name="Strempel S."/>
            <person name="Sturgill D."/>
            <person name="Sutton G."/>
            <person name="Sutton G.G."/>
            <person name="Tao W."/>
            <person name="Teichmann S."/>
            <person name="Tobari Y.N."/>
            <person name="Tomimura Y."/>
            <person name="Tsolas J.M."/>
            <person name="Valente V.L."/>
            <person name="Venter E."/>
            <person name="Venter J.C."/>
            <person name="Vicario S."/>
            <person name="Vieira F.G."/>
            <person name="Vilella A.J."/>
            <person name="Villasante A."/>
            <person name="Walenz B."/>
            <person name="Wang J."/>
            <person name="Wasserman M."/>
            <person name="Watts T."/>
            <person name="Wilson D."/>
            <person name="Wilson R.K."/>
            <person name="Wing R.A."/>
            <person name="Wolfner M.F."/>
            <person name="Wong A."/>
            <person name="Wong G.K."/>
            <person name="Wu C.I."/>
            <person name="Wu G."/>
            <person name="Yamamoto D."/>
            <person name="Yang H.P."/>
            <person name="Yang S.P."/>
            <person name="Yorke J.A."/>
            <person name="Yoshida K."/>
            <person name="Zdobnov E."/>
            <person name="Zhang P."/>
            <person name="Zhang Y."/>
            <person name="Zimin A.V."/>
            <person name="Baldwin J."/>
            <person name="Abdouelleil A."/>
            <person name="Abdulkadir J."/>
            <person name="Abebe A."/>
            <person name="Abera B."/>
            <person name="Abreu J."/>
            <person name="Acer S.C."/>
            <person name="Aftuck L."/>
            <person name="Alexander A."/>
            <person name="An P."/>
            <person name="Anderson E."/>
            <person name="Anderson S."/>
            <person name="Arachi H."/>
            <person name="Azer M."/>
            <person name="Bachantsang P."/>
            <person name="Barry A."/>
            <person name="Bayul T."/>
            <person name="Berlin A."/>
            <person name="Bessette D."/>
            <person name="Bloom T."/>
            <person name="Blye J."/>
            <person name="Boguslavskiy L."/>
            <person name="Bonnet C."/>
            <person name="Boukhgalter B."/>
            <person name="Bourzgui I."/>
            <person name="Brown A."/>
            <person name="Cahill P."/>
            <person name="Channer S."/>
            <person name="Cheshatsang Y."/>
            <person name="Chuda L."/>
            <person name="Citroen M."/>
            <person name="Collymore A."/>
            <person name="Cooke P."/>
            <person name="Costello M."/>
            <person name="D'Aco K."/>
            <person name="Daza R."/>
            <person name="De Haan G."/>
            <person name="DeGray S."/>
            <person name="DeMaso C."/>
            <person name="Dhargay N."/>
            <person name="Dooley K."/>
            <person name="Dooley E."/>
            <person name="Doricent M."/>
            <person name="Dorje P."/>
            <person name="Dorjee K."/>
            <person name="Dupes A."/>
            <person name="Elong R."/>
            <person name="Falk J."/>
            <person name="Farina A."/>
            <person name="Faro S."/>
            <person name="Ferguson D."/>
            <person name="Fisher S."/>
            <person name="Foley C.D."/>
            <person name="Franke A."/>
            <person name="Friedrich D."/>
            <person name="Gadbois L."/>
            <person name="Gearin G."/>
            <person name="Gearin C.R."/>
            <person name="Giannoukos G."/>
            <person name="Goode T."/>
            <person name="Graham J."/>
            <person name="Grandbois E."/>
            <person name="Grewal S."/>
            <person name="Gyaltsen K."/>
            <person name="Hafez N."/>
            <person name="Hagos B."/>
            <person name="Hall J."/>
            <person name="Henson C."/>
            <person name="Hollinger A."/>
            <person name="Honan T."/>
            <person name="Huard M.D."/>
            <person name="Hughes L."/>
            <person name="Hurhula B."/>
            <person name="Husby M.E."/>
            <person name="Kamat A."/>
            <person name="Kanga B."/>
            <person name="Kashin S."/>
            <person name="Khazanovich D."/>
            <person name="Kisner P."/>
            <person name="Lance K."/>
            <person name="Lara M."/>
            <person name="Lee W."/>
            <person name="Lennon N."/>
            <person name="Letendre F."/>
            <person name="LeVine R."/>
            <person name="Lipovsky A."/>
            <person name="Liu X."/>
            <person name="Liu J."/>
            <person name="Liu S."/>
            <person name="Lokyitsang T."/>
            <person name="Lokyitsang Y."/>
            <person name="Lubonja R."/>
            <person name="Lui A."/>
            <person name="MacDonald P."/>
            <person name="Magnisalis V."/>
            <person name="Maru K."/>
            <person name="Matthews C."/>
            <person name="McCusker W."/>
            <person name="McDonough S."/>
            <person name="Mehta T."/>
            <person name="Meldrim J."/>
            <person name="Meneus L."/>
            <person name="Mihai O."/>
            <person name="Mihalev A."/>
            <person name="Mihova T."/>
            <person name="Mittelman R."/>
            <person name="Mlenga V."/>
            <person name="Montmayeur A."/>
            <person name="Mulrain L."/>
            <person name="Navidi A."/>
            <person name="Naylor J."/>
            <person name="Negash T."/>
            <person name="Nguyen T."/>
            <person name="Nguyen N."/>
            <person name="Nicol R."/>
            <person name="Norbu C."/>
            <person name="Norbu N."/>
            <person name="Novod N."/>
            <person name="O'Neill B."/>
            <person name="Osman S."/>
            <person name="Markiewicz E."/>
            <person name="Oyono O.L."/>
            <person name="Patti C."/>
            <person name="Phunkhang P."/>
            <person name="Pierre F."/>
            <person name="Priest M."/>
            <person name="Raghuraman S."/>
            <person name="Rege F."/>
            <person name="Reyes R."/>
            <person name="Rise C."/>
            <person name="Rogov P."/>
            <person name="Ross K."/>
            <person name="Ryan E."/>
            <person name="Settipalli S."/>
            <person name="Shea T."/>
            <person name="Sherpa N."/>
            <person name="Shi L."/>
            <person name="Shih D."/>
            <person name="Sparrow T."/>
            <person name="Spaulding J."/>
            <person name="Stalker J."/>
            <person name="Stange-Thomann N."/>
            <person name="Stavropoulos S."/>
            <person name="Stone C."/>
            <person name="Strader C."/>
            <person name="Tesfaye S."/>
            <person name="Thomson T."/>
            <person name="Thoulutsang Y."/>
            <person name="Thoulutsang D."/>
            <person name="Topham K."/>
            <person name="Topping I."/>
            <person name="Tsamla T."/>
            <person name="Vassiliev H."/>
            <person name="Vo A."/>
            <person name="Wangchuk T."/>
            <person name="Wangdi T."/>
            <person name="Weiand M."/>
            <person name="Wilkinson J."/>
            <person name="Wilson A."/>
            <person name="Yadav S."/>
            <person name="Young G."/>
            <person name="Yu Q."/>
            <person name="Zembek L."/>
            <person name="Zhong D."/>
            <person name="Zimmer A."/>
            <person name="Zwirko Z."/>
            <person name="Jaffe D.B."/>
            <person name="Alvarez P."/>
            <person name="Brockman W."/>
            <person name="Butler J."/>
            <person name="Chin C."/>
            <person name="Gnerre S."/>
            <person name="Grabherr M."/>
            <person name="Kleber M."/>
            <person name="Mauceli E."/>
            <person name="MacCallum I."/>
        </authorList>
    </citation>
    <scope>NUCLEOTIDE SEQUENCE [LARGE SCALE GENOMIC DNA]</scope>
    <source>
        <strain evidence="5">Tucson 14024-0371.13</strain>
    </source>
</reference>
<dbReference type="InParanoid" id="B3MPJ9"/>
<dbReference type="GO" id="GO:0006508">
    <property type="term" value="P:proteolysis"/>
    <property type="evidence" value="ECO:0007669"/>
    <property type="project" value="InterPro"/>
</dbReference>
<dbReference type="Gene3D" id="1.10.1380.10">
    <property type="entry name" value="Neutral endopeptidase , domain2"/>
    <property type="match status" value="1"/>
</dbReference>
<dbReference type="PROSITE" id="PS51885">
    <property type="entry name" value="NEPRILYSIN"/>
    <property type="match status" value="1"/>
</dbReference>
<proteinExistence type="inferred from homology"/>
<dbReference type="InterPro" id="IPR000718">
    <property type="entry name" value="Peptidase_M13"/>
</dbReference>
<dbReference type="PhylomeDB" id="B3MPJ9"/>
<dbReference type="OMA" id="HDAYFST"/>
<dbReference type="GO" id="GO:0005886">
    <property type="term" value="C:plasma membrane"/>
    <property type="evidence" value="ECO:0007669"/>
    <property type="project" value="UniProtKB-SubCell"/>
</dbReference>
<gene>
    <name evidence="4" type="primary">Dana\GF15284</name>
    <name evidence="4" type="synonym">dana_GLEANR_16050</name>
    <name evidence="4" type="ORF">GF15284</name>
</gene>
<dbReference type="SMR" id="B3MPJ9"/>
<dbReference type="eggNOG" id="KOG3624">
    <property type="taxonomic scope" value="Eukaryota"/>
</dbReference>
<dbReference type="InterPro" id="IPR042089">
    <property type="entry name" value="Peptidase_M13_dom_2"/>
</dbReference>
<dbReference type="Pfam" id="PF05649">
    <property type="entry name" value="Peptidase_M13_N"/>
    <property type="match status" value="1"/>
</dbReference>
<sequence length="564" mass="65724">MPWMPACKDGFFVATQQKIVPKFLEMFQKLGNNSYPSDNLEDKVAKFYNLCRNNGNVTFLDVVQPDVNVPWPYNTTEGGDWPKERFQWLRTLAKLRRYGMKNALFRLNLKWDAGSSVYRVVIKKQQFESPSDYIQLDKRDLIDMGFDYNRAESLDYDIDELQDEIKDLVGETEDSVPQLLSLRELKSKHGVSLSSYLEIVFGHPFPFSFQVEVEDLDYLAKIFKLINGKDQEVVALYLMDRFVFSMHKSARLEGRWEQKSLCTKILRTSMEFASNLLFEKHVLGENKLKEFQIQMDRLFAAVRKQFNLRLDRSSLNVSFTSSLRRNLNSLSINIGNMPKDQDHERFVTDFYSDLRVTNDDKFAKFHVKALEFRERNLLKRLNNPTSPYPHPEDPESSLEVGSVVKGNVIIVPYNVLLEPYFMANSHDVFKMSMQGFFLASLVEKALFPEEVKGYNCQKYDQFLSIFDDQRLLTNRSSCQHDDYFKTLKELVFLNLVHEAFFSQGSGYSLAQPEFTKMSLEQLFFLNFVQTIFNNNVYWEIEGVANNPLLQLTSFSRAFNIPSSA</sequence>
<dbReference type="OrthoDB" id="7857627at2759"/>
<keyword evidence="5" id="KW-1185">Reference proteome</keyword>
<dbReference type="EMBL" id="CH902620">
    <property type="protein sequence ID" value="EDV31295.1"/>
    <property type="molecule type" value="Genomic_DNA"/>
</dbReference>
<organism evidence="4 5">
    <name type="scientific">Drosophila ananassae</name>
    <name type="common">Fruit fly</name>
    <dbReference type="NCBI Taxonomy" id="7217"/>
    <lineage>
        <taxon>Eukaryota</taxon>
        <taxon>Metazoa</taxon>
        <taxon>Ecdysozoa</taxon>
        <taxon>Arthropoda</taxon>
        <taxon>Hexapoda</taxon>
        <taxon>Insecta</taxon>
        <taxon>Pterygota</taxon>
        <taxon>Neoptera</taxon>
        <taxon>Endopterygota</taxon>
        <taxon>Diptera</taxon>
        <taxon>Brachycera</taxon>
        <taxon>Muscomorpha</taxon>
        <taxon>Ephydroidea</taxon>
        <taxon>Drosophilidae</taxon>
        <taxon>Drosophila</taxon>
        <taxon>Sophophora</taxon>
    </lineage>
</organism>
<comment type="subcellular location">
    <subcellularLocation>
        <location evidence="1">Cell membrane</location>
        <topology evidence="1">Single-pass type II membrane protein</topology>
    </subcellularLocation>
</comment>
<dbReference type="SUPFAM" id="SSF55486">
    <property type="entry name" value="Metalloproteases ('zincins'), catalytic domain"/>
    <property type="match status" value="1"/>
</dbReference>